<reference evidence="1 2" key="1">
    <citation type="submission" date="2023-01" db="EMBL/GenBank/DDBJ databases">
        <title>Bacillus changyiensis sp. nov., isolated from a coastal deposit.</title>
        <authorList>
            <person name="Xiao G."/>
            <person name="Lai Q."/>
            <person name="Hu Z."/>
            <person name="Shao Z."/>
        </authorList>
    </citation>
    <scope>NUCLEOTIDE SEQUENCE [LARGE SCALE GENOMIC DNA]</scope>
    <source>
        <strain evidence="1 2">CLL-7-23</strain>
    </source>
</reference>
<keyword evidence="2" id="KW-1185">Reference proteome</keyword>
<proteinExistence type="predicted"/>
<dbReference type="Proteomes" id="UP001211894">
    <property type="component" value="Unassembled WGS sequence"/>
</dbReference>
<gene>
    <name evidence="1" type="ORF">PJ311_16900</name>
</gene>
<name>A0ABT4X7G2_9BACI</name>
<comment type="caution">
    <text evidence="1">The sequence shown here is derived from an EMBL/GenBank/DDBJ whole genome shotgun (WGS) entry which is preliminary data.</text>
</comment>
<accession>A0ABT4X7G2</accession>
<evidence type="ECO:0000313" key="1">
    <source>
        <dbReference type="EMBL" id="MDA7028232.1"/>
    </source>
</evidence>
<dbReference type="InterPro" id="IPR019667">
    <property type="entry name" value="Uncharacterised_YbaK"/>
</dbReference>
<organism evidence="1 2">
    <name type="scientific">Bacillus changyiensis</name>
    <dbReference type="NCBI Taxonomy" id="3004103"/>
    <lineage>
        <taxon>Bacteria</taxon>
        <taxon>Bacillati</taxon>
        <taxon>Bacillota</taxon>
        <taxon>Bacilli</taxon>
        <taxon>Bacillales</taxon>
        <taxon>Bacillaceae</taxon>
        <taxon>Bacillus</taxon>
    </lineage>
</organism>
<evidence type="ECO:0000313" key="2">
    <source>
        <dbReference type="Proteomes" id="UP001211894"/>
    </source>
</evidence>
<dbReference type="Pfam" id="PF10730">
    <property type="entry name" value="DUF2521"/>
    <property type="match status" value="1"/>
</dbReference>
<sequence>MGQVVSFISEKQKKQVILEKKLLRELSLEKIIRTAEDCFSPLFYFVPKQTDILYDGCIDFAIEAYLLGAQFGKFGFYGEPIQKARGRSEKEETQLLFELYDYAVSWSDAFNLTIASEPLLHACEHFIHSWWKEGFSQRIKRFKLRLQ</sequence>
<dbReference type="RefSeq" id="WP_271342056.1">
    <property type="nucleotide sequence ID" value="NZ_JAQKAB010000014.1"/>
</dbReference>
<protein>
    <submittedName>
        <fullName evidence="1">DUF2521 family protein</fullName>
    </submittedName>
</protein>
<dbReference type="EMBL" id="JAQKAB010000014">
    <property type="protein sequence ID" value="MDA7028232.1"/>
    <property type="molecule type" value="Genomic_DNA"/>
</dbReference>